<gene>
    <name evidence="2" type="ORF">GPM918_LOCUS39868</name>
    <name evidence="1" type="ORF">OVA965_LOCUS26783</name>
    <name evidence="4" type="ORF">SRO942_LOCUS40779</name>
    <name evidence="3" type="ORF">TMI583_LOCUS27526</name>
</gene>
<proteinExistence type="predicted"/>
<evidence type="ECO:0000313" key="4">
    <source>
        <dbReference type="EMBL" id="CAF4424380.1"/>
    </source>
</evidence>
<keyword evidence="5" id="KW-1185">Reference proteome</keyword>
<feature type="non-terminal residue" evidence="2">
    <location>
        <position position="1"/>
    </location>
</feature>
<dbReference type="Proteomes" id="UP000677228">
    <property type="component" value="Unassembled WGS sequence"/>
</dbReference>
<dbReference type="EMBL" id="CAJNOQ010028588">
    <property type="protein sequence ID" value="CAF1562733.1"/>
    <property type="molecule type" value="Genomic_DNA"/>
</dbReference>
<protein>
    <submittedName>
        <fullName evidence="2">Uncharacterized protein</fullName>
    </submittedName>
</protein>
<evidence type="ECO:0000313" key="3">
    <source>
        <dbReference type="EMBL" id="CAF4068703.1"/>
    </source>
</evidence>
<comment type="caution">
    <text evidence="2">The sequence shown here is derived from an EMBL/GenBank/DDBJ whole genome shotgun (WGS) entry which is preliminary data.</text>
</comment>
<evidence type="ECO:0000313" key="2">
    <source>
        <dbReference type="EMBL" id="CAF1562733.1"/>
    </source>
</evidence>
<dbReference type="AlphaFoldDB" id="A0A815XWC6"/>
<evidence type="ECO:0000313" key="5">
    <source>
        <dbReference type="Proteomes" id="UP000663829"/>
    </source>
</evidence>
<organism evidence="2 5">
    <name type="scientific">Didymodactylos carnosus</name>
    <dbReference type="NCBI Taxonomy" id="1234261"/>
    <lineage>
        <taxon>Eukaryota</taxon>
        <taxon>Metazoa</taxon>
        <taxon>Spiralia</taxon>
        <taxon>Gnathifera</taxon>
        <taxon>Rotifera</taxon>
        <taxon>Eurotatoria</taxon>
        <taxon>Bdelloidea</taxon>
        <taxon>Philodinida</taxon>
        <taxon>Philodinidae</taxon>
        <taxon>Didymodactylos</taxon>
    </lineage>
</organism>
<dbReference type="Proteomes" id="UP000663829">
    <property type="component" value="Unassembled WGS sequence"/>
</dbReference>
<dbReference type="EMBL" id="CAJOBA010038893">
    <property type="protein sequence ID" value="CAF4068703.1"/>
    <property type="molecule type" value="Genomic_DNA"/>
</dbReference>
<dbReference type="EMBL" id="CAJOBC010094356">
    <property type="protein sequence ID" value="CAF4424380.1"/>
    <property type="molecule type" value="Genomic_DNA"/>
</dbReference>
<dbReference type="Proteomes" id="UP000681722">
    <property type="component" value="Unassembled WGS sequence"/>
</dbReference>
<dbReference type="Proteomes" id="UP000682733">
    <property type="component" value="Unassembled WGS sequence"/>
</dbReference>
<evidence type="ECO:0000313" key="1">
    <source>
        <dbReference type="EMBL" id="CAF1262186.1"/>
    </source>
</evidence>
<accession>A0A815XWC6</accession>
<reference evidence="2" key="1">
    <citation type="submission" date="2021-02" db="EMBL/GenBank/DDBJ databases">
        <authorList>
            <person name="Nowell W R."/>
        </authorList>
    </citation>
    <scope>NUCLEOTIDE SEQUENCE</scope>
</reference>
<name>A0A815XWC6_9BILA</name>
<dbReference type="EMBL" id="CAJNOK010017335">
    <property type="protein sequence ID" value="CAF1262186.1"/>
    <property type="molecule type" value="Genomic_DNA"/>
</dbReference>
<sequence>YPAHKPDVADQQLDLMCGRVNNIHTTTVAVTSSFDSTTIQQHQLKDINIQRRDKNVPTLMVKRL</sequence>